<accession>X1KWM5</accession>
<dbReference type="EMBL" id="BARU01039919">
    <property type="protein sequence ID" value="GAH86393.1"/>
    <property type="molecule type" value="Genomic_DNA"/>
</dbReference>
<dbReference type="InterPro" id="IPR054227">
    <property type="entry name" value="DUF6951"/>
</dbReference>
<proteinExistence type="predicted"/>
<gene>
    <name evidence="1" type="ORF">S03H2_61803</name>
</gene>
<protein>
    <submittedName>
        <fullName evidence="1">Uncharacterized protein</fullName>
    </submittedName>
</protein>
<dbReference type="AlphaFoldDB" id="X1KWM5"/>
<name>X1KWM5_9ZZZZ</name>
<dbReference type="Pfam" id="PF22263">
    <property type="entry name" value="DUF6951"/>
    <property type="match status" value="1"/>
</dbReference>
<reference evidence="1" key="1">
    <citation type="journal article" date="2014" name="Front. Microbiol.">
        <title>High frequency of phylogenetically diverse reductive dehalogenase-homologous genes in deep subseafloor sedimentary metagenomes.</title>
        <authorList>
            <person name="Kawai M."/>
            <person name="Futagami T."/>
            <person name="Toyoda A."/>
            <person name="Takaki Y."/>
            <person name="Nishi S."/>
            <person name="Hori S."/>
            <person name="Arai W."/>
            <person name="Tsubouchi T."/>
            <person name="Morono Y."/>
            <person name="Uchiyama I."/>
            <person name="Ito T."/>
            <person name="Fujiyama A."/>
            <person name="Inagaki F."/>
            <person name="Takami H."/>
        </authorList>
    </citation>
    <scope>NUCLEOTIDE SEQUENCE</scope>
    <source>
        <strain evidence="1">Expedition CK06-06</strain>
    </source>
</reference>
<organism evidence="1">
    <name type="scientific">marine sediment metagenome</name>
    <dbReference type="NCBI Taxonomy" id="412755"/>
    <lineage>
        <taxon>unclassified sequences</taxon>
        <taxon>metagenomes</taxon>
        <taxon>ecological metagenomes</taxon>
    </lineage>
</organism>
<evidence type="ECO:0000313" key="1">
    <source>
        <dbReference type="EMBL" id="GAH86393.1"/>
    </source>
</evidence>
<sequence>MTKATVDAGICGFTALIEVIRLSSQTLRVVVTSDCEMVSKMGEELRDIDWHDALNQREDRLLYKSLQQHINHVACPIPIAILKAIEVEVGAALPRDVVIRFETASPRAIE</sequence>
<comment type="caution">
    <text evidence="1">The sequence shown here is derived from an EMBL/GenBank/DDBJ whole genome shotgun (WGS) entry which is preliminary data.</text>
</comment>